<evidence type="ECO:0000313" key="3">
    <source>
        <dbReference type="Proteomes" id="UP000683507"/>
    </source>
</evidence>
<dbReference type="PANTHER" id="PTHR38454">
    <property type="entry name" value="INTEGRAL MEMBRANE PROTEIN-RELATED"/>
    <property type="match status" value="1"/>
</dbReference>
<accession>A0A916JPA8</accession>
<dbReference type="AlphaFoldDB" id="A0A916JPA8"/>
<feature type="transmembrane region" description="Helical" evidence="1">
    <location>
        <begin position="367"/>
        <end position="390"/>
    </location>
</feature>
<proteinExistence type="predicted"/>
<feature type="transmembrane region" description="Helical" evidence="1">
    <location>
        <begin position="100"/>
        <end position="117"/>
    </location>
</feature>
<evidence type="ECO:0008006" key="4">
    <source>
        <dbReference type="Google" id="ProtNLM"/>
    </source>
</evidence>
<dbReference type="PANTHER" id="PTHR38454:SF1">
    <property type="entry name" value="INTEGRAL MEMBRANE PROTEIN"/>
    <property type="match status" value="1"/>
</dbReference>
<feature type="transmembrane region" description="Helical" evidence="1">
    <location>
        <begin position="471"/>
        <end position="496"/>
    </location>
</feature>
<feature type="transmembrane region" description="Helical" evidence="1">
    <location>
        <begin position="508"/>
        <end position="526"/>
    </location>
</feature>
<feature type="transmembrane region" description="Helical" evidence="1">
    <location>
        <begin position="194"/>
        <end position="213"/>
    </location>
</feature>
<feature type="transmembrane region" description="Helical" evidence="1">
    <location>
        <begin position="225"/>
        <end position="246"/>
    </location>
</feature>
<dbReference type="Pfam" id="PF09586">
    <property type="entry name" value="YfhO"/>
    <property type="match status" value="1"/>
</dbReference>
<feature type="transmembrane region" description="Helical" evidence="1">
    <location>
        <begin position="930"/>
        <end position="951"/>
    </location>
</feature>
<feature type="transmembrane region" description="Helical" evidence="1">
    <location>
        <begin position="615"/>
        <end position="632"/>
    </location>
</feature>
<keyword evidence="1" id="KW-0472">Membrane</keyword>
<dbReference type="EMBL" id="OU015584">
    <property type="protein sequence ID" value="CAG5084557.1"/>
    <property type="molecule type" value="Genomic_DNA"/>
</dbReference>
<dbReference type="Proteomes" id="UP000683507">
    <property type="component" value="Chromosome"/>
</dbReference>
<keyword evidence="3" id="KW-1185">Reference proteome</keyword>
<feature type="transmembrane region" description="Helical" evidence="1">
    <location>
        <begin position="9"/>
        <end position="28"/>
    </location>
</feature>
<keyword evidence="1" id="KW-1133">Transmembrane helix</keyword>
<feature type="transmembrane region" description="Helical" evidence="1">
    <location>
        <begin position="396"/>
        <end position="427"/>
    </location>
</feature>
<feature type="transmembrane region" description="Helical" evidence="1">
    <location>
        <begin position="434"/>
        <end position="451"/>
    </location>
</feature>
<protein>
    <recommendedName>
        <fullName evidence="4">YfhO family protein</fullName>
    </recommendedName>
</protein>
<keyword evidence="1" id="KW-0812">Transmembrane</keyword>
<feature type="transmembrane region" description="Helical" evidence="1">
    <location>
        <begin position="590"/>
        <end position="608"/>
    </location>
</feature>
<reference evidence="2" key="1">
    <citation type="submission" date="2021-04" db="EMBL/GenBank/DDBJ databases">
        <authorList>
            <person name="Rodrigo-Torres L."/>
            <person name="Arahal R. D."/>
            <person name="Lucena T."/>
        </authorList>
    </citation>
    <scope>NUCLEOTIDE SEQUENCE</scope>
    <source>
        <strain evidence="2">AS29M-1</strain>
    </source>
</reference>
<name>A0A916JPA8_9FLAO</name>
<dbReference type="KEGG" id="ptan:CRYO30217_02498"/>
<gene>
    <name evidence="2" type="ORF">CRYO30217_02498</name>
</gene>
<evidence type="ECO:0000256" key="1">
    <source>
        <dbReference type="SAM" id="Phobius"/>
    </source>
</evidence>
<sequence>MNKINWTKILPHVVALAILLIFSIIYFYPAFENSLETHDITMYQGMSKEVKDFRDKTGTEALWTGAAFGGMPADQISIRKDNNLMRIAYEVMTFGLPRPISTLWLLFIGFYILLMCLKVDPWLALLGAIGFGLSSNFMIGMQAGHMTKIKAVAFMPAVLGSFIYTFRGNALKGGILFTFFFAMQWWANHPQISYYTMIIIGVIGIYFLGEYLFEKKYGDLGKKIGIIAAGSILAMLTSLPGLWGTYEYSKHTIRGENFLTIKSQAEMAKDSASDAKDGLDTDYILAWSYGTGETFTFVFPSLKGGGNNDPELKNLETLFPSRAEQLTEQMTADLSSLSVDELFAQGGGLNLAELPAKAERGYYGQQGLTNGPVFIGVLLCLMALLSLVFSDGKLNWILFGVTVLTIISAFLQMAGVVLFLFVVLIALSIWNRRLIWFITIATLMTVMLAWGKNFIGFSELFIKYFPMYSKFRAVTMILVVSNMLIPLMGVLFLSKLIKDREKVKENMLKLYIGSGIVAFATLIVWLNPTAFFHLPEGLSQTGEMYQNYLTQTIQQNPELKSQFSSQVSQYFMDYSENLREFRIGIIKDDALKAFGFTAVLFLLVFLFVKEKISKFIMLGGLGVFLLVDLIPVDLKYLNNKKDEAGEYHYWEPKEAHQLPFNVLPGDNQIYDMEVSEQPWIADSVKKELTALNSNSEVPLDNQAREVAKFSVLNRLTNFRVANFQGLTSESRTSYFYKSLGGYHGAKLRRIQDIFDFFNELEIEQILNMMNVKYMVQYDYTESNKVKSVGVNPNPNALGPVWIVDKVKFVESADEELMSMKKGSGFNAGAEAIVGQEFKDQITATGGKSSDAMVAMKSYSPNKLVYEFSSSKDETVIFSEVFYPYGWKAYIDDQPAPYFRANYILRGMTVPQGDHTITFEYDVPAYSTGGVISLLTSTLIILLLLSLLFLIYKKHPLVTEDESSELIL</sequence>
<evidence type="ECO:0000313" key="2">
    <source>
        <dbReference type="EMBL" id="CAG5084557.1"/>
    </source>
</evidence>
<dbReference type="RefSeq" id="WP_258542726.1">
    <property type="nucleotide sequence ID" value="NZ_OU015584.1"/>
</dbReference>
<organism evidence="2 3">
    <name type="scientific">Parvicella tangerina</name>
    <dbReference type="NCBI Taxonomy" id="2829795"/>
    <lineage>
        <taxon>Bacteria</taxon>
        <taxon>Pseudomonadati</taxon>
        <taxon>Bacteroidota</taxon>
        <taxon>Flavobacteriia</taxon>
        <taxon>Flavobacteriales</taxon>
        <taxon>Parvicellaceae</taxon>
        <taxon>Parvicella</taxon>
    </lineage>
</organism>
<dbReference type="InterPro" id="IPR018580">
    <property type="entry name" value="Uncharacterised_YfhO"/>
</dbReference>
<feature type="transmembrane region" description="Helical" evidence="1">
    <location>
        <begin position="122"/>
        <end position="141"/>
    </location>
</feature>